<name>A0AAE1H5Y0_9NEOP</name>
<evidence type="ECO:0000313" key="2">
    <source>
        <dbReference type="EMBL" id="KAK3915407.1"/>
    </source>
</evidence>
<feature type="compositionally biased region" description="Low complexity" evidence="1">
    <location>
        <begin position="19"/>
        <end position="29"/>
    </location>
</feature>
<reference evidence="2" key="1">
    <citation type="submission" date="2021-07" db="EMBL/GenBank/DDBJ databases">
        <authorList>
            <person name="Catto M.A."/>
            <person name="Jacobson A."/>
            <person name="Kennedy G."/>
            <person name="Labadie P."/>
            <person name="Hunt B.G."/>
            <person name="Srinivasan R."/>
        </authorList>
    </citation>
    <scope>NUCLEOTIDE SEQUENCE</scope>
    <source>
        <strain evidence="2">PL_HMW_Pooled</strain>
        <tissue evidence="2">Head</tissue>
    </source>
</reference>
<dbReference type="InterPro" id="IPR020339">
    <property type="entry name" value="C20orf85-like"/>
</dbReference>
<keyword evidence="3" id="KW-1185">Reference proteome</keyword>
<accession>A0AAE1H5Y0</accession>
<evidence type="ECO:0000256" key="1">
    <source>
        <dbReference type="SAM" id="MobiDB-lite"/>
    </source>
</evidence>
<sequence length="329" mass="36574">WPAVPVNPCPSTTDSVPGAATATAAEASPVPGPGSGPGSRGSITTVSSEAMRGARGSLAACLGEAEANRDESTDAEMLQEAAKRMSLAAPLAERKEAPGRAGARAVQQDKVLQDGILKEKVHLQEMTRRTWERRWGFLAEQELAFRQEAAAARVDPRRVRAHPGGEQQLKRHVDDILPSPPIPRLSSGLVGWRSSQPELSLERVGALYKSPLRTIDPPEEPGDVPRGRQSFIFLGSRVFICVLKYMLRPFLPVKKEEYFITNRIDRCVKRDKRLLFANIQRWGQLLEQSERVHFHGHHLVPREPAEIHQVLPKKKAKRPGHYKRNNQST</sequence>
<gene>
    <name evidence="2" type="ORF">KUF71_024678</name>
</gene>
<comment type="caution">
    <text evidence="2">The sequence shown here is derived from an EMBL/GenBank/DDBJ whole genome shotgun (WGS) entry which is preliminary data.</text>
</comment>
<dbReference type="EMBL" id="JAHWGI010000435">
    <property type="protein sequence ID" value="KAK3915407.1"/>
    <property type="molecule type" value="Genomic_DNA"/>
</dbReference>
<protein>
    <submittedName>
        <fullName evidence="2">Uncharacterized protein</fullName>
    </submittedName>
</protein>
<evidence type="ECO:0000313" key="3">
    <source>
        <dbReference type="Proteomes" id="UP001219518"/>
    </source>
</evidence>
<dbReference type="PANTHER" id="PTHR31909">
    <property type="entry name" value="CHROMOSOME 20 ORF85 FAMILY MEMBER"/>
    <property type="match status" value="1"/>
</dbReference>
<feature type="region of interest" description="Disordered" evidence="1">
    <location>
        <begin position="1"/>
        <end position="44"/>
    </location>
</feature>
<dbReference type="Proteomes" id="UP001219518">
    <property type="component" value="Unassembled WGS sequence"/>
</dbReference>
<dbReference type="PANTHER" id="PTHR31909:SF3">
    <property type="entry name" value="SIMILAR TO PROTEIN C20ORF85 HOMOLOG"/>
    <property type="match status" value="1"/>
</dbReference>
<feature type="non-terminal residue" evidence="2">
    <location>
        <position position="1"/>
    </location>
</feature>
<organism evidence="2 3">
    <name type="scientific">Frankliniella fusca</name>
    <dbReference type="NCBI Taxonomy" id="407009"/>
    <lineage>
        <taxon>Eukaryota</taxon>
        <taxon>Metazoa</taxon>
        <taxon>Ecdysozoa</taxon>
        <taxon>Arthropoda</taxon>
        <taxon>Hexapoda</taxon>
        <taxon>Insecta</taxon>
        <taxon>Pterygota</taxon>
        <taxon>Neoptera</taxon>
        <taxon>Paraneoptera</taxon>
        <taxon>Thysanoptera</taxon>
        <taxon>Terebrantia</taxon>
        <taxon>Thripoidea</taxon>
        <taxon>Thripidae</taxon>
        <taxon>Frankliniella</taxon>
    </lineage>
</organism>
<proteinExistence type="predicted"/>
<dbReference type="Pfam" id="PF14945">
    <property type="entry name" value="LLC1"/>
    <property type="match status" value="1"/>
</dbReference>
<dbReference type="AlphaFoldDB" id="A0AAE1H5Y0"/>
<reference evidence="2" key="2">
    <citation type="journal article" date="2023" name="BMC Genomics">
        <title>Pest status, molecular evolution, and epigenetic factors derived from the genome assembly of Frankliniella fusca, a thysanopteran phytovirus vector.</title>
        <authorList>
            <person name="Catto M.A."/>
            <person name="Labadie P.E."/>
            <person name="Jacobson A.L."/>
            <person name="Kennedy G.G."/>
            <person name="Srinivasan R."/>
            <person name="Hunt B.G."/>
        </authorList>
    </citation>
    <scope>NUCLEOTIDE SEQUENCE</scope>
    <source>
        <strain evidence="2">PL_HMW_Pooled</strain>
    </source>
</reference>